<keyword evidence="6 9" id="KW-1133">Transmembrane helix</keyword>
<keyword evidence="7" id="KW-0811">Translocation</keyword>
<reference evidence="11 12" key="1">
    <citation type="journal article" date="2015" name="Nature">
        <title>rRNA introns, odd ribosomes, and small enigmatic genomes across a large radiation of phyla.</title>
        <authorList>
            <person name="Brown C.T."/>
            <person name="Hug L.A."/>
            <person name="Thomas B.C."/>
            <person name="Sharon I."/>
            <person name="Castelle C.J."/>
            <person name="Singh A."/>
            <person name="Wilkins M.J."/>
            <person name="Williams K.H."/>
            <person name="Banfield J.F."/>
        </authorList>
    </citation>
    <scope>NUCLEOTIDE SEQUENCE [LARGE SCALE GENOMIC DNA]</scope>
</reference>
<feature type="transmembrane region" description="Helical" evidence="9">
    <location>
        <begin position="9"/>
        <end position="30"/>
    </location>
</feature>
<evidence type="ECO:0000256" key="4">
    <source>
        <dbReference type="ARBA" id="ARBA00022692"/>
    </source>
</evidence>
<dbReference type="Proteomes" id="UP000034701">
    <property type="component" value="Unassembled WGS sequence"/>
</dbReference>
<feature type="transmembrane region" description="Helical" evidence="9">
    <location>
        <begin position="125"/>
        <end position="144"/>
    </location>
</feature>
<organism evidence="11 12">
    <name type="scientific">Candidatus Nomurabacteria bacterium GW2011_GWA1_37_20</name>
    <dbReference type="NCBI Taxonomy" id="1618729"/>
    <lineage>
        <taxon>Bacteria</taxon>
        <taxon>Candidatus Nomuraibacteriota</taxon>
    </lineage>
</organism>
<dbReference type="Gene3D" id="1.20.1640.10">
    <property type="entry name" value="Multidrug efflux transporter AcrB transmembrane domain"/>
    <property type="match status" value="1"/>
</dbReference>
<comment type="caution">
    <text evidence="11">The sequence shown here is derived from an EMBL/GenBank/DDBJ whole genome shotgun (WGS) entry which is preliminary data.</text>
</comment>
<evidence type="ECO:0000313" key="11">
    <source>
        <dbReference type="EMBL" id="KKQ30105.1"/>
    </source>
</evidence>
<evidence type="ECO:0000259" key="10">
    <source>
        <dbReference type="Pfam" id="PF02355"/>
    </source>
</evidence>
<dbReference type="AlphaFoldDB" id="A0A0G0GV39"/>
<feature type="transmembrane region" description="Helical" evidence="9">
    <location>
        <begin position="156"/>
        <end position="178"/>
    </location>
</feature>
<evidence type="ECO:0000256" key="2">
    <source>
        <dbReference type="ARBA" id="ARBA00022448"/>
    </source>
</evidence>
<protein>
    <submittedName>
        <fullName evidence="11">Protein translocase subunit SecF</fullName>
    </submittedName>
</protein>
<evidence type="ECO:0000256" key="1">
    <source>
        <dbReference type="ARBA" id="ARBA00004651"/>
    </source>
</evidence>
<keyword evidence="8 9" id="KW-0472">Membrane</keyword>
<dbReference type="InterPro" id="IPR022646">
    <property type="entry name" value="SecD/SecF_CS"/>
</dbReference>
<dbReference type="Pfam" id="PF07549">
    <property type="entry name" value="Sec_GG"/>
    <property type="match status" value="1"/>
</dbReference>
<accession>A0A0G0GV39</accession>
<comment type="subcellular location">
    <subcellularLocation>
        <location evidence="1">Cell membrane</location>
        <topology evidence="1">Multi-pass membrane protein</topology>
    </subcellularLocation>
</comment>
<dbReference type="EMBL" id="LBTA01000050">
    <property type="protein sequence ID" value="KKQ30105.1"/>
    <property type="molecule type" value="Genomic_DNA"/>
</dbReference>
<evidence type="ECO:0000256" key="3">
    <source>
        <dbReference type="ARBA" id="ARBA00022475"/>
    </source>
</evidence>
<proteinExistence type="predicted"/>
<dbReference type="Pfam" id="PF02355">
    <property type="entry name" value="SecD_SecF_C"/>
    <property type="match status" value="1"/>
</dbReference>
<name>A0A0G0GV39_9BACT</name>
<dbReference type="PANTHER" id="PTHR30081">
    <property type="entry name" value="PROTEIN-EXPORT MEMBRANE PROTEIN SEC"/>
    <property type="match status" value="1"/>
</dbReference>
<evidence type="ECO:0000256" key="6">
    <source>
        <dbReference type="ARBA" id="ARBA00022989"/>
    </source>
</evidence>
<evidence type="ECO:0000313" key="12">
    <source>
        <dbReference type="Proteomes" id="UP000034701"/>
    </source>
</evidence>
<keyword evidence="4 9" id="KW-0812">Transmembrane</keyword>
<dbReference type="GO" id="GO:0015031">
    <property type="term" value="P:protein transport"/>
    <property type="evidence" value="ECO:0007669"/>
    <property type="project" value="UniProtKB-KW"/>
</dbReference>
<feature type="domain" description="Protein export membrane protein SecD/SecF C-terminal" evidence="10">
    <location>
        <begin position="106"/>
        <end position="178"/>
    </location>
</feature>
<evidence type="ECO:0000256" key="9">
    <source>
        <dbReference type="SAM" id="Phobius"/>
    </source>
</evidence>
<evidence type="ECO:0000256" key="8">
    <source>
        <dbReference type="ARBA" id="ARBA00023136"/>
    </source>
</evidence>
<dbReference type="SUPFAM" id="SSF82866">
    <property type="entry name" value="Multidrug efflux transporter AcrB transmembrane domain"/>
    <property type="match status" value="1"/>
</dbReference>
<evidence type="ECO:0000256" key="5">
    <source>
        <dbReference type="ARBA" id="ARBA00022927"/>
    </source>
</evidence>
<evidence type="ECO:0000256" key="7">
    <source>
        <dbReference type="ARBA" id="ARBA00023010"/>
    </source>
</evidence>
<keyword evidence="2" id="KW-0813">Transport</keyword>
<gene>
    <name evidence="11" type="ORF">US45_C0050G0002</name>
</gene>
<dbReference type="InterPro" id="IPR022813">
    <property type="entry name" value="SecD/SecF_arch_bac"/>
</dbReference>
<dbReference type="InterPro" id="IPR048634">
    <property type="entry name" value="SecD_SecF_C"/>
</dbReference>
<keyword evidence="3" id="KW-1003">Cell membrane</keyword>
<dbReference type="GO" id="GO:0005886">
    <property type="term" value="C:plasma membrane"/>
    <property type="evidence" value="ECO:0007669"/>
    <property type="project" value="UniProtKB-SubCell"/>
</dbReference>
<keyword evidence="5" id="KW-0653">Protein transport</keyword>
<dbReference type="PANTHER" id="PTHR30081:SF8">
    <property type="entry name" value="PROTEIN TRANSLOCASE SUBUNIT SECF"/>
    <property type="match status" value="1"/>
</dbReference>
<sequence>MFITKYKKIFLFLSTILIIVSVIFIFTFGLKPGIDFKGGALLEVSYAGGRPEISLLEDAIKTLNINQAIIQPTAENDYLIKTRDLSEPEHQMLSKSLSLEGKYPVLEKSFTSIGPSVGSELKRKAIISIIMVILAIILFITYAFRKVSRPVSSWKYGVITIVTLLHDIIIPTGIFALLSHYTGGPF</sequence>